<reference evidence="2 3" key="1">
    <citation type="journal article" date="2007" name="Nat. Biotechnol.">
        <title>Complete genome sequence of the myxobacterium Sorangium cellulosum.</title>
        <authorList>
            <person name="Schneiker S."/>
            <person name="Perlova O."/>
            <person name="Kaiser O."/>
            <person name="Gerth K."/>
            <person name="Alici A."/>
            <person name="Altmeyer M.O."/>
            <person name="Bartels D."/>
            <person name="Bekel T."/>
            <person name="Beyer S."/>
            <person name="Bode E."/>
            <person name="Bode H.B."/>
            <person name="Bolten C.J."/>
            <person name="Choudhuri J.V."/>
            <person name="Doss S."/>
            <person name="Elnakady Y.A."/>
            <person name="Frank B."/>
            <person name="Gaigalat L."/>
            <person name="Goesmann A."/>
            <person name="Groeger C."/>
            <person name="Gross F."/>
            <person name="Jelsbak L."/>
            <person name="Jelsbak L."/>
            <person name="Kalinowski J."/>
            <person name="Kegler C."/>
            <person name="Knauber T."/>
            <person name="Konietzny S."/>
            <person name="Kopp M."/>
            <person name="Krause L."/>
            <person name="Krug D."/>
            <person name="Linke B."/>
            <person name="Mahmud T."/>
            <person name="Martinez-Arias R."/>
            <person name="McHardy A.C."/>
            <person name="Merai M."/>
            <person name="Meyer F."/>
            <person name="Mormann S."/>
            <person name="Munoz-Dorado J."/>
            <person name="Perez J."/>
            <person name="Pradella S."/>
            <person name="Rachid S."/>
            <person name="Raddatz G."/>
            <person name="Rosenau F."/>
            <person name="Rueckert C."/>
            <person name="Sasse F."/>
            <person name="Scharfe M."/>
            <person name="Schuster S.C."/>
            <person name="Suen G."/>
            <person name="Treuner-Lange A."/>
            <person name="Velicer G.J."/>
            <person name="Vorholter F.-J."/>
            <person name="Weissman K.J."/>
            <person name="Welch R.D."/>
            <person name="Wenzel S.C."/>
            <person name="Whitworth D.E."/>
            <person name="Wilhelm S."/>
            <person name="Wittmann C."/>
            <person name="Bloecker H."/>
            <person name="Puehler A."/>
            <person name="Mueller R."/>
        </authorList>
    </citation>
    <scope>NUCLEOTIDE SEQUENCE [LARGE SCALE GENOMIC DNA]</scope>
    <source>
        <strain evidence="3">So ce56</strain>
    </source>
</reference>
<accession>A9FU78</accession>
<dbReference type="Proteomes" id="UP000002139">
    <property type="component" value="Chromosome"/>
</dbReference>
<evidence type="ECO:0000256" key="1">
    <source>
        <dbReference type="SAM" id="MobiDB-lite"/>
    </source>
</evidence>
<protein>
    <submittedName>
        <fullName evidence="2">Uncharacterized protein</fullName>
    </submittedName>
</protein>
<sequence length="400" mass="39911">MQPRTRDGLVLLLVGVLLGGGVAWLLGRRRESPPAAAPRALDAVPAGAMLVATLDLPALRASPAFASFLREEREIPGLGKVRDVCGFDPVAALTEVAIAIPAAGEGGDFGLVAAGAVQDEALLACASKVIEARGGRPVVSGIGSFRAVRDSSAEGHGEIAVRPGGPILLGGGAYLRAMIDAAEGRGGNVGASAAHDDIARAVGEGAARVTVVLTPEQRAEIGRELALSGSSRSPAASLLSGGASVALGPEIAVHAAVLCDAEAPCAALGAELRAARDARAADFATRLVGFGAVLERIAIAAEGKALHARVKLSAEEAGVLVDRLASLRGLRQPAPAPRPPPAQADSDAPPRGDAGPPPRGDAGPPPRGDAGPPPRGDAGPPPTDEVVTPPRRAKPDGGAP</sequence>
<feature type="compositionally biased region" description="Low complexity" evidence="1">
    <location>
        <begin position="343"/>
        <end position="354"/>
    </location>
</feature>
<dbReference type="AlphaFoldDB" id="A9FU78"/>
<feature type="region of interest" description="Disordered" evidence="1">
    <location>
        <begin position="330"/>
        <end position="400"/>
    </location>
</feature>
<dbReference type="BioCyc" id="SCEL448385:SCE_RS43205-MONOMER"/>
<proteinExistence type="predicted"/>
<dbReference type="STRING" id="448385.sce8435"/>
<dbReference type="RefSeq" id="WP_012241044.1">
    <property type="nucleotide sequence ID" value="NC_010162.1"/>
</dbReference>
<evidence type="ECO:0000313" key="3">
    <source>
        <dbReference type="Proteomes" id="UP000002139"/>
    </source>
</evidence>
<organism evidence="2 3">
    <name type="scientific">Sorangium cellulosum (strain So ce56)</name>
    <name type="common">Polyangium cellulosum (strain So ce56)</name>
    <dbReference type="NCBI Taxonomy" id="448385"/>
    <lineage>
        <taxon>Bacteria</taxon>
        <taxon>Pseudomonadati</taxon>
        <taxon>Myxococcota</taxon>
        <taxon>Polyangia</taxon>
        <taxon>Polyangiales</taxon>
        <taxon>Polyangiaceae</taxon>
        <taxon>Sorangium</taxon>
    </lineage>
</organism>
<keyword evidence="3" id="KW-1185">Reference proteome</keyword>
<dbReference type="OrthoDB" id="5517071at2"/>
<name>A9FU78_SORC5</name>
<dbReference type="KEGG" id="scl:sce8435"/>
<dbReference type="HOGENOM" id="CLU_700012_0_0_7"/>
<evidence type="ECO:0000313" key="2">
    <source>
        <dbReference type="EMBL" id="CAN98605.1"/>
    </source>
</evidence>
<feature type="compositionally biased region" description="Pro residues" evidence="1">
    <location>
        <begin position="355"/>
        <end position="383"/>
    </location>
</feature>
<gene>
    <name evidence="2" type="ordered locus">sce8435</name>
</gene>
<dbReference type="EMBL" id="AM746676">
    <property type="protein sequence ID" value="CAN98605.1"/>
    <property type="molecule type" value="Genomic_DNA"/>
</dbReference>